<evidence type="ECO:0000256" key="2">
    <source>
        <dbReference type="ARBA" id="ARBA00022771"/>
    </source>
</evidence>
<dbReference type="InterPro" id="IPR013083">
    <property type="entry name" value="Znf_RING/FYVE/PHD"/>
</dbReference>
<evidence type="ECO:0000256" key="4">
    <source>
        <dbReference type="PROSITE-ProRule" id="PRU00175"/>
    </source>
</evidence>
<accession>A0ABQ7SD09</accession>
<dbReference type="InterPro" id="IPR053032">
    <property type="entry name" value="BAH_domain-containing"/>
</dbReference>
<dbReference type="Proteomes" id="UP000825002">
    <property type="component" value="Unassembled WGS sequence"/>
</dbReference>
<feature type="region of interest" description="Disordered" evidence="5">
    <location>
        <begin position="327"/>
        <end position="356"/>
    </location>
</feature>
<keyword evidence="1" id="KW-0479">Metal-binding</keyword>
<proteinExistence type="predicted"/>
<dbReference type="InterPro" id="IPR001025">
    <property type="entry name" value="BAH_dom"/>
</dbReference>
<dbReference type="Gene3D" id="2.30.30.490">
    <property type="match status" value="1"/>
</dbReference>
<feature type="domain" description="RING-type" evidence="6">
    <location>
        <begin position="72"/>
        <end position="117"/>
    </location>
</feature>
<dbReference type="EMBL" id="JAIFTH010000012">
    <property type="protein sequence ID" value="KAG9511297.1"/>
    <property type="molecule type" value="Genomic_DNA"/>
</dbReference>
<dbReference type="PANTHER" id="PTHR46576:SF1">
    <property type="entry name" value="BROMO ADJACENT HOMOLOGY DOMAIN-CONTAINING 1 PROTEIN"/>
    <property type="match status" value="1"/>
</dbReference>
<evidence type="ECO:0000256" key="1">
    <source>
        <dbReference type="ARBA" id="ARBA00022723"/>
    </source>
</evidence>
<dbReference type="InterPro" id="IPR043151">
    <property type="entry name" value="BAH_sf"/>
</dbReference>
<gene>
    <name evidence="8" type="primary">Bahd1</name>
    <name evidence="8" type="ORF">GZH46_00131</name>
</gene>
<feature type="domain" description="BAH" evidence="7">
    <location>
        <begin position="510"/>
        <end position="661"/>
    </location>
</feature>
<evidence type="ECO:0000259" key="6">
    <source>
        <dbReference type="PROSITE" id="PS50089"/>
    </source>
</evidence>
<dbReference type="Gene3D" id="3.30.40.10">
    <property type="entry name" value="Zinc/RING finger domain, C3HC4 (zinc finger)"/>
    <property type="match status" value="1"/>
</dbReference>
<dbReference type="SUPFAM" id="SSF57850">
    <property type="entry name" value="RING/U-box"/>
    <property type="match status" value="1"/>
</dbReference>
<feature type="compositionally biased region" description="Low complexity" evidence="5">
    <location>
        <begin position="333"/>
        <end position="344"/>
    </location>
</feature>
<evidence type="ECO:0000259" key="7">
    <source>
        <dbReference type="PROSITE" id="PS51038"/>
    </source>
</evidence>
<reference evidence="8 9" key="1">
    <citation type="submission" date="2020-10" db="EMBL/GenBank/DDBJ databases">
        <authorList>
            <person name="Klimov P.B."/>
            <person name="Dyachkov S.M."/>
            <person name="Chetverikov P.E."/>
        </authorList>
    </citation>
    <scope>NUCLEOTIDE SEQUENCE [LARGE SCALE GENOMIC DNA]</scope>
    <source>
        <strain evidence="8">BMOC 18-1129-001#AD2665</strain>
        <tissue evidence="8">Entire mites</tissue>
    </source>
</reference>
<keyword evidence="2 4" id="KW-0863">Zinc-finger</keyword>
<evidence type="ECO:0000313" key="8">
    <source>
        <dbReference type="EMBL" id="KAG9511297.1"/>
    </source>
</evidence>
<organism evidence="8 9">
    <name type="scientific">Fragariocoptes setiger</name>
    <dbReference type="NCBI Taxonomy" id="1670756"/>
    <lineage>
        <taxon>Eukaryota</taxon>
        <taxon>Metazoa</taxon>
        <taxon>Ecdysozoa</taxon>
        <taxon>Arthropoda</taxon>
        <taxon>Chelicerata</taxon>
        <taxon>Arachnida</taxon>
        <taxon>Acari</taxon>
        <taxon>Acariformes</taxon>
        <taxon>Trombidiformes</taxon>
        <taxon>Prostigmata</taxon>
        <taxon>Eupodina</taxon>
        <taxon>Eriophyoidea</taxon>
        <taxon>Phytoptidae</taxon>
        <taxon>Fragariocoptes</taxon>
    </lineage>
</organism>
<dbReference type="PROSITE" id="PS51038">
    <property type="entry name" value="BAH"/>
    <property type="match status" value="1"/>
</dbReference>
<dbReference type="Pfam" id="PF01426">
    <property type="entry name" value="BAH"/>
    <property type="match status" value="1"/>
</dbReference>
<evidence type="ECO:0000256" key="5">
    <source>
        <dbReference type="SAM" id="MobiDB-lite"/>
    </source>
</evidence>
<dbReference type="InterPro" id="IPR001841">
    <property type="entry name" value="Znf_RING"/>
</dbReference>
<comment type="caution">
    <text evidence="8">The sequence shown here is derived from an EMBL/GenBank/DDBJ whole genome shotgun (WGS) entry which is preliminary data.</text>
</comment>
<keyword evidence="3" id="KW-0862">Zinc</keyword>
<protein>
    <submittedName>
        <fullName evidence="8">Bromo adjacent-likey domain-containing 1 protein</fullName>
    </submittedName>
</protein>
<sequence>MTTNNIESSERTQVVTRAKTNACTPTRSASSNGSIKTTTAATPTIRACCDVGNQWSLPRRVSLRHISNHLRCPICRGYLIDAVALNDCMDAFCKSCIVKHFTSDASPGVVHKCPKCKRPIENHSSPLDSIRDDPTMKSIVYKSVPGLYHREMQQRRNFYRNLNKSQKNNSATVKCKSETFGYHTNPKQYYRPDDMINVCLIHEDDHNRTSPVDYNTSEQHPSTSSEASRVSNFVQTLYLNCPSSVTVADMRKLIASKFGLSDARECIAIRHQGENIDDEEFSLSDIIYTSDWMGTSPIPISFTIDVPLASVSNIQLDSFSMSDDIDQTIHNGSSDSSTTKSTIIKKSKESSRSTLRELRDLHVLDDNISRRPSQHQSNNNHGLEIMKVRASHSQDRNSSLSTSSYLSSHSVDSALTGSLSPLVSSTPIACNTRTNSIGSTHSTTNALCSMMTTEDIGTDPLAKVCKNLALQKRHDWSFQGQPEEQRVHLGGDESPQMRTCYPAIEHQEGDIIKVKDCVLLKSGVRKDDLPYVAKISALWEDPHSGDIMMSLFWYYRPEHIEEGRKEHHLPNEIFASKHKDVNSVACIEDKCYVLTLSEYCRFKKRRKMLQAGVRASLMDLTMNRPHDYPRAAMIPTDDVSQELVFLCRSVYDSKQRRIKDD</sequence>
<name>A0ABQ7SD09_9ACAR</name>
<dbReference type="PANTHER" id="PTHR46576">
    <property type="entry name" value="BROMO ADJACENT HOMOLOGY DOMAIN-CONTAINING 1 PROTEIN"/>
    <property type="match status" value="1"/>
</dbReference>
<dbReference type="PROSITE" id="PS50089">
    <property type="entry name" value="ZF_RING_2"/>
    <property type="match status" value="1"/>
</dbReference>
<keyword evidence="9" id="KW-1185">Reference proteome</keyword>
<dbReference type="InterPro" id="IPR018957">
    <property type="entry name" value="Znf_C3HC4_RING-type"/>
</dbReference>
<dbReference type="SMART" id="SM00439">
    <property type="entry name" value="BAH"/>
    <property type="match status" value="1"/>
</dbReference>
<evidence type="ECO:0000256" key="3">
    <source>
        <dbReference type="ARBA" id="ARBA00022833"/>
    </source>
</evidence>
<dbReference type="Pfam" id="PF00097">
    <property type="entry name" value="zf-C3HC4"/>
    <property type="match status" value="1"/>
</dbReference>
<dbReference type="Gene3D" id="3.10.20.90">
    <property type="entry name" value="Phosphatidylinositol 3-kinase Catalytic Subunit, Chain A, domain 1"/>
    <property type="match status" value="1"/>
</dbReference>
<feature type="compositionally biased region" description="Basic and acidic residues" evidence="5">
    <location>
        <begin position="346"/>
        <end position="356"/>
    </location>
</feature>
<evidence type="ECO:0000313" key="9">
    <source>
        <dbReference type="Proteomes" id="UP000825002"/>
    </source>
</evidence>